<dbReference type="AlphaFoldDB" id="A0A1B6W0C5"/>
<dbReference type="OrthoDB" id="4427276at2"/>
<comment type="caution">
    <text evidence="4">The sequence shown here is derived from an EMBL/GenBank/DDBJ whole genome shotgun (WGS) entry which is preliminary data.</text>
</comment>
<feature type="region of interest" description="Disordered" evidence="3">
    <location>
        <begin position="122"/>
        <end position="141"/>
    </location>
</feature>
<name>A0A1B6W0C5_9NEIS</name>
<dbReference type="EMBL" id="LXSQ01000007">
    <property type="protein sequence ID" value="OAM44078.1"/>
    <property type="molecule type" value="Genomic_DNA"/>
</dbReference>
<dbReference type="GO" id="GO:0003697">
    <property type="term" value="F:single-stranded DNA binding"/>
    <property type="evidence" value="ECO:0007669"/>
    <property type="project" value="InterPro"/>
</dbReference>
<accession>A0A1B6W0C5</accession>
<dbReference type="CDD" id="cd04496">
    <property type="entry name" value="SSB_OBF"/>
    <property type="match status" value="1"/>
</dbReference>
<dbReference type="InterPro" id="IPR011344">
    <property type="entry name" value="ssDNA-bd"/>
</dbReference>
<dbReference type="PIRSF" id="PIRSF002070">
    <property type="entry name" value="SSB"/>
    <property type="match status" value="1"/>
</dbReference>
<dbReference type="InterPro" id="IPR000424">
    <property type="entry name" value="Primosome_PriB/ssb"/>
</dbReference>
<proteinExistence type="predicted"/>
<dbReference type="Proteomes" id="UP000077726">
    <property type="component" value="Unassembled WGS sequence"/>
</dbReference>
<evidence type="ECO:0000313" key="5">
    <source>
        <dbReference type="Proteomes" id="UP000077726"/>
    </source>
</evidence>
<dbReference type="Gene3D" id="2.40.50.140">
    <property type="entry name" value="Nucleic acid-binding proteins"/>
    <property type="match status" value="1"/>
</dbReference>
<gene>
    <name evidence="4" type="ORF">A7Q00_02320</name>
</gene>
<dbReference type="Pfam" id="PF00436">
    <property type="entry name" value="SSB"/>
    <property type="match status" value="1"/>
</dbReference>
<dbReference type="GO" id="GO:0006260">
    <property type="term" value="P:DNA replication"/>
    <property type="evidence" value="ECO:0007669"/>
    <property type="project" value="InterPro"/>
</dbReference>
<evidence type="ECO:0000256" key="1">
    <source>
        <dbReference type="ARBA" id="ARBA00023125"/>
    </source>
</evidence>
<dbReference type="STRING" id="1795832.A7Q00_02320"/>
<sequence>MSIQLTVRGNLGQNCELKEIKRNDGETGFVLNFSVASTRYKRQNIDGQDRYVPDGPVEWIDCEIWGRQAQNLSKVLAKGMPVVIEGEERIEFYEKDGHPVRTRRLRADNVYLNLSSGRVESVSLKPPRTPSADAPDGEIPF</sequence>
<evidence type="ECO:0000256" key="2">
    <source>
        <dbReference type="PIRNR" id="PIRNR002070"/>
    </source>
</evidence>
<evidence type="ECO:0000256" key="3">
    <source>
        <dbReference type="SAM" id="MobiDB-lite"/>
    </source>
</evidence>
<dbReference type="InterPro" id="IPR012340">
    <property type="entry name" value="NA-bd_OB-fold"/>
</dbReference>
<evidence type="ECO:0000313" key="4">
    <source>
        <dbReference type="EMBL" id="OAM44078.1"/>
    </source>
</evidence>
<reference evidence="5" key="1">
    <citation type="submission" date="2016-05" db="EMBL/GenBank/DDBJ databases">
        <title>Draft genome of Corynebacterium afermentans subsp. afermentans LCDC 88199T.</title>
        <authorList>
            <person name="Bernier A.-M."/>
            <person name="Bernard K."/>
        </authorList>
    </citation>
    <scope>NUCLEOTIDE SEQUENCE [LARGE SCALE GENOMIC DNA]</scope>
    <source>
        <strain evidence="5">NML130454</strain>
    </source>
</reference>
<dbReference type="PROSITE" id="PS50935">
    <property type="entry name" value="SSB"/>
    <property type="match status" value="1"/>
</dbReference>
<protein>
    <recommendedName>
        <fullName evidence="2">Single-stranded DNA-binding protein</fullName>
    </recommendedName>
</protein>
<dbReference type="SUPFAM" id="SSF50249">
    <property type="entry name" value="Nucleic acid-binding proteins"/>
    <property type="match status" value="1"/>
</dbReference>
<keyword evidence="1 2" id="KW-0238">DNA-binding</keyword>
<organism evidence="4 5">
    <name type="scientific">Eikenella halliae</name>
    <dbReference type="NCBI Taxonomy" id="1795832"/>
    <lineage>
        <taxon>Bacteria</taxon>
        <taxon>Pseudomonadati</taxon>
        <taxon>Pseudomonadota</taxon>
        <taxon>Betaproteobacteria</taxon>
        <taxon>Neisseriales</taxon>
        <taxon>Neisseriaceae</taxon>
        <taxon>Eikenella</taxon>
    </lineage>
</organism>
<keyword evidence="5" id="KW-1185">Reference proteome</keyword>
<dbReference type="RefSeq" id="WP_049258383.1">
    <property type="nucleotide sequence ID" value="NZ_LXSQ01000007.1"/>
</dbReference>